<evidence type="ECO:0000259" key="1">
    <source>
        <dbReference type="PROSITE" id="PS50144"/>
    </source>
</evidence>
<reference evidence="2 3" key="2">
    <citation type="submission" date="2016-08" db="EMBL/GenBank/DDBJ databases">
        <title>Pervasive Adenine N6-methylation of Active Genes in Fungi.</title>
        <authorList>
            <consortium name="DOE Joint Genome Institute"/>
            <person name="Mondo S.J."/>
            <person name="Dannebaum R.O."/>
            <person name="Kuo R.C."/>
            <person name="Labutti K."/>
            <person name="Haridas S."/>
            <person name="Kuo A."/>
            <person name="Salamov A."/>
            <person name="Ahrendt S.R."/>
            <person name="Lipzen A."/>
            <person name="Sullivan W."/>
            <person name="Andreopoulos W.B."/>
            <person name="Clum A."/>
            <person name="Lindquist E."/>
            <person name="Daum C."/>
            <person name="Ramamoorthy G.K."/>
            <person name="Gryganskyi A."/>
            <person name="Culley D."/>
            <person name="Magnuson J.K."/>
            <person name="James T.Y."/>
            <person name="O'Malley M.A."/>
            <person name="Stajich J.E."/>
            <person name="Spatafora J.W."/>
            <person name="Visel A."/>
            <person name="Grigoriev I.V."/>
        </authorList>
    </citation>
    <scope>NUCLEOTIDE SEQUENCE [LARGE SCALE GENOMIC DNA]</scope>
    <source>
        <strain evidence="2 3">S4</strain>
    </source>
</reference>
<dbReference type="OrthoDB" id="192247at2759"/>
<proteinExistence type="predicted"/>
<organism evidence="2 3">
    <name type="scientific">Anaeromyces robustus</name>
    <dbReference type="NCBI Taxonomy" id="1754192"/>
    <lineage>
        <taxon>Eukaryota</taxon>
        <taxon>Fungi</taxon>
        <taxon>Fungi incertae sedis</taxon>
        <taxon>Chytridiomycota</taxon>
        <taxon>Chytridiomycota incertae sedis</taxon>
        <taxon>Neocallimastigomycetes</taxon>
        <taxon>Neocallimastigales</taxon>
        <taxon>Neocallimastigaceae</taxon>
        <taxon>Anaeromyces</taxon>
    </lineage>
</organism>
<comment type="caution">
    <text evidence="2">The sequence shown here is derived from an EMBL/GenBank/DDBJ whole genome shotgun (WGS) entry which is preliminary data.</text>
</comment>
<gene>
    <name evidence="2" type="ORF">BCR32DRAFT_296803</name>
</gene>
<dbReference type="InterPro" id="IPR002083">
    <property type="entry name" value="MATH/TRAF_dom"/>
</dbReference>
<name>A0A1Y1WPY7_9FUNG</name>
<dbReference type="EMBL" id="MCFG01000348">
    <property type="protein sequence ID" value="ORX75593.1"/>
    <property type="molecule type" value="Genomic_DNA"/>
</dbReference>
<dbReference type="PROSITE" id="PS50144">
    <property type="entry name" value="MATH"/>
    <property type="match status" value="1"/>
</dbReference>
<dbReference type="Gene3D" id="2.60.210.10">
    <property type="entry name" value="Apoptosis, Tumor Necrosis Factor Receptor Associated Protein 2, Chain A"/>
    <property type="match status" value="2"/>
</dbReference>
<evidence type="ECO:0000313" key="2">
    <source>
        <dbReference type="EMBL" id="ORX75593.1"/>
    </source>
</evidence>
<dbReference type="AlphaFoldDB" id="A0A1Y1WPY7"/>
<keyword evidence="3" id="KW-1185">Reference proteome</keyword>
<evidence type="ECO:0000313" key="3">
    <source>
        <dbReference type="Proteomes" id="UP000193944"/>
    </source>
</evidence>
<dbReference type="Proteomes" id="UP000193944">
    <property type="component" value="Unassembled WGS sequence"/>
</dbReference>
<dbReference type="SUPFAM" id="SSF49599">
    <property type="entry name" value="TRAF domain-like"/>
    <property type="match status" value="2"/>
</dbReference>
<dbReference type="InterPro" id="IPR008974">
    <property type="entry name" value="TRAF-like"/>
</dbReference>
<accession>A0A1Y1WPY7</accession>
<reference evidence="2 3" key="1">
    <citation type="submission" date="2016-08" db="EMBL/GenBank/DDBJ databases">
        <title>A Parts List for Fungal Cellulosomes Revealed by Comparative Genomics.</title>
        <authorList>
            <consortium name="DOE Joint Genome Institute"/>
            <person name="Haitjema C.H."/>
            <person name="Gilmore S.P."/>
            <person name="Henske J.K."/>
            <person name="Solomon K.V."/>
            <person name="De Groot R."/>
            <person name="Kuo A."/>
            <person name="Mondo S.J."/>
            <person name="Salamov A.A."/>
            <person name="Labutti K."/>
            <person name="Zhao Z."/>
            <person name="Chiniquy J."/>
            <person name="Barry K."/>
            <person name="Brewer H.M."/>
            <person name="Purvine S.O."/>
            <person name="Wright A.T."/>
            <person name="Boxma B."/>
            <person name="Van Alen T."/>
            <person name="Hackstein J.H."/>
            <person name="Baker S.E."/>
            <person name="Grigoriev I.V."/>
            <person name="O'Malley M.A."/>
        </authorList>
    </citation>
    <scope>NUCLEOTIDE SEQUENCE [LARGE SCALE GENOMIC DNA]</scope>
    <source>
        <strain evidence="2 3">S4</strain>
    </source>
</reference>
<protein>
    <recommendedName>
        <fullName evidence="1">MATH domain-containing protein</fullName>
    </recommendedName>
</protein>
<dbReference type="CDD" id="cd00121">
    <property type="entry name" value="MATH"/>
    <property type="match status" value="1"/>
</dbReference>
<sequence>MFLFKSNSTIFKDDYKKKIKDFVEENDDYKSNLVSEDTYEWNKFKVEDFKKLLHSYDSIESSEFSICNHQWKIRIYFYGKFKNDLDYFKFSLINTDRKNNYIPTKFVPYFKVSDSTETKNFPASLLYNFNNNACYEYKIYNNDYKSFMENINNDTQLCIGIYMRIYNNIIIEKYINDKLTFNDIEGTTFKKENSIYFEWAIKDWENIKSLRYFESPLFIKNNDKWSIIIKKGNIQLKCYSFSLNENHFHIKSIIGIRYSDNFSKGYLSEESNIYSKESEITFNKELTNIETQTKIDSIESIENVDTIIICVHIHEYSNIKENHINKLKNTLIEDDLRNINNIKRVDRNYFEYKIENISGFLNGVNKQSSEEFYVGNYKWKLHVMSYFNLICKEYNNINIVLENVDDFDNDEFVSCKYLFYFKSSNKHYPFKPTSSLTIFNNTKKKSDYFIINKNSYDKTIKSFIDNEDNSLTIGVYIFIYDNFIISNYFNEIKEKGIDNDYDIINSNYYEWEIEDWDKLQKENVAIISSPPFKIDKYDWNVTFYPKEENMNQVLYFSNNDSNNKDRNIFVRCIFVIRNCNDFSCYEIQKSKIESLEYNVELKSEVDKDGNNILSMKSLKSYEVSKRRLIENNKVIFGVFIFKMKKKKTKIKMKNSKKVKK</sequence>
<feature type="domain" description="MATH" evidence="1">
    <location>
        <begin position="506"/>
        <end position="640"/>
    </location>
</feature>